<organism evidence="2 3">
    <name type="scientific">Ceratopteris richardii</name>
    <name type="common">Triangle waterfern</name>
    <dbReference type="NCBI Taxonomy" id="49495"/>
    <lineage>
        <taxon>Eukaryota</taxon>
        <taxon>Viridiplantae</taxon>
        <taxon>Streptophyta</taxon>
        <taxon>Embryophyta</taxon>
        <taxon>Tracheophyta</taxon>
        <taxon>Polypodiopsida</taxon>
        <taxon>Polypodiidae</taxon>
        <taxon>Polypodiales</taxon>
        <taxon>Pteridineae</taxon>
        <taxon>Pteridaceae</taxon>
        <taxon>Parkerioideae</taxon>
        <taxon>Ceratopteris</taxon>
    </lineage>
</organism>
<dbReference type="PANTHER" id="PTHR36410">
    <property type="entry name" value="EXPRESSED PROTEIN"/>
    <property type="match status" value="1"/>
</dbReference>
<evidence type="ECO:0000313" key="3">
    <source>
        <dbReference type="Proteomes" id="UP000825935"/>
    </source>
</evidence>
<sequence>MASSSLDLSFLFIHTRTTESRKGPLVAVEDDRMQQRALIHFQSGAFSFDFNRVIRCSEAAASAACRRFNSFLSCPNSASFSRRHCCKSSSTPPKSSLSSPLHQNNPAENPQPYSLQQTTSQRHEKMEKREPVDPMTERSDHMEESYGEGYATRSSEEGFGGIYAFPSMGATKAEEKKAARTSARDQKEEESQQFDHTQGSPVAEKEKGTRHGGAGFTGANKPN</sequence>
<gene>
    <name evidence="2" type="ORF">KP509_12G096200</name>
</gene>
<name>A0A8T2TS31_CERRI</name>
<comment type="caution">
    <text evidence="2">The sequence shown here is derived from an EMBL/GenBank/DDBJ whole genome shotgun (WGS) entry which is preliminary data.</text>
</comment>
<accession>A0A8T2TS31</accession>
<dbReference type="EMBL" id="CM035417">
    <property type="protein sequence ID" value="KAH7424235.1"/>
    <property type="molecule type" value="Genomic_DNA"/>
</dbReference>
<feature type="compositionally biased region" description="Polar residues" evidence="1">
    <location>
        <begin position="102"/>
        <end position="120"/>
    </location>
</feature>
<feature type="region of interest" description="Disordered" evidence="1">
    <location>
        <begin position="85"/>
        <end position="223"/>
    </location>
</feature>
<evidence type="ECO:0000313" key="2">
    <source>
        <dbReference type="EMBL" id="KAH7424235.1"/>
    </source>
</evidence>
<dbReference type="AlphaFoldDB" id="A0A8T2TS31"/>
<keyword evidence="3" id="KW-1185">Reference proteome</keyword>
<feature type="compositionally biased region" description="Basic and acidic residues" evidence="1">
    <location>
        <begin position="172"/>
        <end position="190"/>
    </location>
</feature>
<feature type="compositionally biased region" description="Low complexity" evidence="1">
    <location>
        <begin position="87"/>
        <end position="101"/>
    </location>
</feature>
<protein>
    <submittedName>
        <fullName evidence="2">Uncharacterized protein</fullName>
    </submittedName>
</protein>
<proteinExistence type="predicted"/>
<evidence type="ECO:0000256" key="1">
    <source>
        <dbReference type="SAM" id="MobiDB-lite"/>
    </source>
</evidence>
<dbReference type="Proteomes" id="UP000825935">
    <property type="component" value="Chromosome 12"/>
</dbReference>
<dbReference type="OrthoDB" id="1702799at2759"/>
<dbReference type="PANTHER" id="PTHR36410:SF1">
    <property type="entry name" value="EXPRESSED PROTEIN"/>
    <property type="match status" value="1"/>
</dbReference>
<reference evidence="2" key="1">
    <citation type="submission" date="2021-08" db="EMBL/GenBank/DDBJ databases">
        <title>WGS assembly of Ceratopteris richardii.</title>
        <authorList>
            <person name="Marchant D.B."/>
            <person name="Chen G."/>
            <person name="Jenkins J."/>
            <person name="Shu S."/>
            <person name="Leebens-Mack J."/>
            <person name="Grimwood J."/>
            <person name="Schmutz J."/>
            <person name="Soltis P."/>
            <person name="Soltis D."/>
            <person name="Chen Z.-H."/>
        </authorList>
    </citation>
    <scope>NUCLEOTIDE SEQUENCE</scope>
    <source>
        <strain evidence="2">Whitten #5841</strain>
        <tissue evidence="2">Leaf</tissue>
    </source>
</reference>
<feature type="compositionally biased region" description="Basic and acidic residues" evidence="1">
    <location>
        <begin position="121"/>
        <end position="144"/>
    </location>
</feature>